<organism evidence="2">
    <name type="scientific">Lepeophtheirus salmonis</name>
    <name type="common">Salmon louse</name>
    <name type="synonym">Caligus salmonis</name>
    <dbReference type="NCBI Taxonomy" id="72036"/>
    <lineage>
        <taxon>Eukaryota</taxon>
        <taxon>Metazoa</taxon>
        <taxon>Ecdysozoa</taxon>
        <taxon>Arthropoda</taxon>
        <taxon>Crustacea</taxon>
        <taxon>Multicrustacea</taxon>
        <taxon>Hexanauplia</taxon>
        <taxon>Copepoda</taxon>
        <taxon>Siphonostomatoida</taxon>
        <taxon>Caligidae</taxon>
        <taxon>Lepeophtheirus</taxon>
    </lineage>
</organism>
<evidence type="ECO:0000256" key="1">
    <source>
        <dbReference type="SAM" id="Phobius"/>
    </source>
</evidence>
<protein>
    <submittedName>
        <fullName evidence="2">Uncharacterized protein</fullName>
    </submittedName>
</protein>
<evidence type="ECO:0000313" key="2">
    <source>
        <dbReference type="EMBL" id="CDW23999.1"/>
    </source>
</evidence>
<keyword evidence="1" id="KW-1133">Transmembrane helix</keyword>
<sequence length="36" mass="4077">MLKCLVILGRFLLVFCSILDFTASFLTLVCLNWVSP</sequence>
<dbReference type="AlphaFoldDB" id="A0A0K2TD72"/>
<proteinExistence type="predicted"/>
<dbReference type="EMBL" id="HACA01006638">
    <property type="protein sequence ID" value="CDW23999.1"/>
    <property type="molecule type" value="Transcribed_RNA"/>
</dbReference>
<name>A0A0K2TD72_LEPSM</name>
<keyword evidence="1" id="KW-0472">Membrane</keyword>
<feature type="transmembrane region" description="Helical" evidence="1">
    <location>
        <begin position="12"/>
        <end position="34"/>
    </location>
</feature>
<accession>A0A0K2TD72</accession>
<keyword evidence="1" id="KW-0812">Transmembrane</keyword>
<reference evidence="2" key="1">
    <citation type="submission" date="2014-05" db="EMBL/GenBank/DDBJ databases">
        <authorList>
            <person name="Chronopoulou M."/>
        </authorList>
    </citation>
    <scope>NUCLEOTIDE SEQUENCE</scope>
    <source>
        <tissue evidence="2">Whole organism</tissue>
    </source>
</reference>